<dbReference type="Proteomes" id="UP000193218">
    <property type="component" value="Unassembled WGS sequence"/>
</dbReference>
<dbReference type="EMBL" id="NBSH01000004">
    <property type="protein sequence ID" value="ORX38523.1"/>
    <property type="molecule type" value="Genomic_DNA"/>
</dbReference>
<gene>
    <name evidence="2" type="ORF">BD324DRAFT_649886</name>
</gene>
<reference evidence="2 3" key="1">
    <citation type="submission" date="2017-03" db="EMBL/GenBank/DDBJ databases">
        <title>Widespread Adenine N6-methylation of Active Genes in Fungi.</title>
        <authorList>
            <consortium name="DOE Joint Genome Institute"/>
            <person name="Mondo S.J."/>
            <person name="Dannebaum R.O."/>
            <person name="Kuo R.C."/>
            <person name="Louie K.B."/>
            <person name="Bewick A.J."/>
            <person name="Labutti K."/>
            <person name="Haridas S."/>
            <person name="Kuo A."/>
            <person name="Salamov A."/>
            <person name="Ahrendt S.R."/>
            <person name="Lau R."/>
            <person name="Bowen B.P."/>
            <person name="Lipzen A."/>
            <person name="Sullivan W."/>
            <person name="Andreopoulos W.B."/>
            <person name="Clum A."/>
            <person name="Lindquist E."/>
            <person name="Daum C."/>
            <person name="Northen T.R."/>
            <person name="Ramamoorthy G."/>
            <person name="Schmitz R.J."/>
            <person name="Gryganskyi A."/>
            <person name="Culley D."/>
            <person name="Magnuson J."/>
            <person name="James T.Y."/>
            <person name="O'Malley M.A."/>
            <person name="Stajich J.E."/>
            <person name="Spatafora J.W."/>
            <person name="Visel A."/>
            <person name="Grigoriev I.V."/>
        </authorList>
    </citation>
    <scope>NUCLEOTIDE SEQUENCE [LARGE SCALE GENOMIC DNA]</scope>
    <source>
        <strain evidence="2 3">NRRL Y-17943</strain>
    </source>
</reference>
<feature type="compositionally biased region" description="Low complexity" evidence="1">
    <location>
        <begin position="161"/>
        <end position="175"/>
    </location>
</feature>
<feature type="compositionally biased region" description="Low complexity" evidence="1">
    <location>
        <begin position="240"/>
        <end position="252"/>
    </location>
</feature>
<dbReference type="GO" id="GO:0005737">
    <property type="term" value="C:cytoplasm"/>
    <property type="evidence" value="ECO:0007669"/>
    <property type="project" value="TreeGrafter"/>
</dbReference>
<feature type="compositionally biased region" description="Polar residues" evidence="1">
    <location>
        <begin position="113"/>
        <end position="124"/>
    </location>
</feature>
<feature type="region of interest" description="Disordered" evidence="1">
    <location>
        <begin position="240"/>
        <end position="313"/>
    </location>
</feature>
<dbReference type="STRING" id="4999.A0A1Y1UKE4"/>
<feature type="compositionally biased region" description="Polar residues" evidence="1">
    <location>
        <begin position="18"/>
        <end position="27"/>
    </location>
</feature>
<organism evidence="2 3">
    <name type="scientific">Kockovaella imperatae</name>
    <dbReference type="NCBI Taxonomy" id="4999"/>
    <lineage>
        <taxon>Eukaryota</taxon>
        <taxon>Fungi</taxon>
        <taxon>Dikarya</taxon>
        <taxon>Basidiomycota</taxon>
        <taxon>Agaricomycotina</taxon>
        <taxon>Tremellomycetes</taxon>
        <taxon>Tremellales</taxon>
        <taxon>Cuniculitremaceae</taxon>
        <taxon>Kockovaella</taxon>
    </lineage>
</organism>
<dbReference type="GeneID" id="33559867"/>
<sequence>MSFAPPAGPPPPPRHPIGSSTNRQAARQDSVDQAVLDEEPPPAYHSVVSGGASDAVLDAGPSRMDFSGPPPLPERLQAVGTGSGIAHHVTGVGEGYGRRPPHATGFESPFADQFQSSQGTSSYPVSERFEAPAGPPPGKSSGGYAGPSTHSSRPPSPPSHPSSSGGAGSSSRPGSDLTPTDVPTPGRPLLHNGMMLVYPKGHFCTKCYNTGYKANDPRNPHEADWRKYGKHYTSALAHSYSVSSGPGASSAADNFQRPLPNHQPAGPGSMYGGAAPPPSPNKWNTYPGHSVPTHQHAPPPGSWQGHPGPGQGNLMMHPPQPHLYPSHTMTPPPGAIVLQAGDPRIGGR</sequence>
<dbReference type="AlphaFoldDB" id="A0A1Y1UKE4"/>
<comment type="caution">
    <text evidence="2">The sequence shown here is derived from an EMBL/GenBank/DDBJ whole genome shotgun (WGS) entry which is preliminary data.</text>
</comment>
<keyword evidence="3" id="KW-1185">Reference proteome</keyword>
<feature type="compositionally biased region" description="Pro residues" evidence="1">
    <location>
        <begin position="1"/>
        <end position="15"/>
    </location>
</feature>
<accession>A0A1Y1UKE4</accession>
<dbReference type="InterPro" id="IPR038910">
    <property type="entry name" value="Hua1-like"/>
</dbReference>
<dbReference type="InParanoid" id="A0A1Y1UKE4"/>
<dbReference type="OrthoDB" id="2405700at2759"/>
<dbReference type="PANTHER" id="PTHR28031">
    <property type="entry name" value="PROLINE-RICH PROTEIN HUA1"/>
    <property type="match status" value="1"/>
</dbReference>
<evidence type="ECO:0000313" key="3">
    <source>
        <dbReference type="Proteomes" id="UP000193218"/>
    </source>
</evidence>
<protein>
    <submittedName>
        <fullName evidence="2">Uncharacterized protein</fullName>
    </submittedName>
</protein>
<evidence type="ECO:0000313" key="2">
    <source>
        <dbReference type="EMBL" id="ORX38523.1"/>
    </source>
</evidence>
<name>A0A1Y1UKE4_9TREE</name>
<dbReference type="RefSeq" id="XP_021872445.1">
    <property type="nucleotide sequence ID" value="XM_022018058.1"/>
</dbReference>
<proteinExistence type="predicted"/>
<dbReference type="PANTHER" id="PTHR28031:SF1">
    <property type="entry name" value="PROLINE-RICH PROTEIN HUA1"/>
    <property type="match status" value="1"/>
</dbReference>
<evidence type="ECO:0000256" key="1">
    <source>
        <dbReference type="SAM" id="MobiDB-lite"/>
    </source>
</evidence>
<feature type="region of interest" description="Disordered" evidence="1">
    <location>
        <begin position="1"/>
        <end position="188"/>
    </location>
</feature>